<evidence type="ECO:0000313" key="2">
    <source>
        <dbReference type="Proteomes" id="UP001240236"/>
    </source>
</evidence>
<reference evidence="1 2" key="1">
    <citation type="submission" date="2023-07" db="EMBL/GenBank/DDBJ databases">
        <title>Sequencing the genomes of 1000 actinobacteria strains.</title>
        <authorList>
            <person name="Klenk H.-P."/>
        </authorList>
    </citation>
    <scope>NUCLEOTIDE SEQUENCE [LARGE SCALE GENOMIC DNA]</scope>
    <source>
        <strain evidence="1 2">DSM 44709</strain>
    </source>
</reference>
<comment type="caution">
    <text evidence="1">The sequence shown here is derived from an EMBL/GenBank/DDBJ whole genome shotgun (WGS) entry which is preliminary data.</text>
</comment>
<protein>
    <submittedName>
        <fullName evidence="1">Uncharacterized protein</fullName>
    </submittedName>
</protein>
<evidence type="ECO:0000313" key="1">
    <source>
        <dbReference type="EMBL" id="MDQ0364592.1"/>
    </source>
</evidence>
<gene>
    <name evidence="1" type="ORF">J2S42_001261</name>
</gene>
<dbReference type="Proteomes" id="UP001240236">
    <property type="component" value="Unassembled WGS sequence"/>
</dbReference>
<dbReference type="AlphaFoldDB" id="A0AAE4AW09"/>
<accession>A0AAE4AW09</accession>
<keyword evidence="2" id="KW-1185">Reference proteome</keyword>
<sequence length="141" mass="15379">MSSVNVSARRHLSLDDFFAGILAVLKLRGVRVISVHGDRFYRAIEASYEKLESRASDYNVEPRFAIYLDPIYEDSPVIQEAIAGAILRNIASISVPGNHDLQIRLGSAHAHGLLSRLPGGGALYGEIVDEFLAKTPYVAAV</sequence>
<organism evidence="1 2">
    <name type="scientific">Catenuloplanes indicus</name>
    <dbReference type="NCBI Taxonomy" id="137267"/>
    <lineage>
        <taxon>Bacteria</taxon>
        <taxon>Bacillati</taxon>
        <taxon>Actinomycetota</taxon>
        <taxon>Actinomycetes</taxon>
        <taxon>Micromonosporales</taxon>
        <taxon>Micromonosporaceae</taxon>
        <taxon>Catenuloplanes</taxon>
    </lineage>
</organism>
<dbReference type="EMBL" id="JAUSUZ010000001">
    <property type="protein sequence ID" value="MDQ0364592.1"/>
    <property type="molecule type" value="Genomic_DNA"/>
</dbReference>
<name>A0AAE4AW09_9ACTN</name>
<dbReference type="RefSeq" id="WP_307236119.1">
    <property type="nucleotide sequence ID" value="NZ_JAUSUZ010000001.1"/>
</dbReference>
<proteinExistence type="predicted"/>